<proteinExistence type="predicted"/>
<feature type="transmembrane region" description="Helical" evidence="2">
    <location>
        <begin position="116"/>
        <end position="137"/>
    </location>
</feature>
<dbReference type="PANTHER" id="PTHR34300:SF2">
    <property type="entry name" value="QUEUOSINE PRECURSOR TRANSPORTER-RELATED"/>
    <property type="match status" value="1"/>
</dbReference>
<gene>
    <name evidence="3" type="ORF">BN381_20062</name>
</gene>
<keyword evidence="2" id="KW-0472">Membrane</keyword>
<feature type="transmembrane region" description="Helical" evidence="2">
    <location>
        <begin position="196"/>
        <end position="218"/>
    </location>
</feature>
<dbReference type="InterPro" id="IPR003744">
    <property type="entry name" value="YhhQ"/>
</dbReference>
<accession>R4YY19</accession>
<keyword evidence="2" id="KW-0812">Transmembrane</keyword>
<protein>
    <recommendedName>
        <fullName evidence="1">Queuosine precursor transporter</fullName>
    </recommendedName>
</protein>
<dbReference type="OrthoDB" id="7065604at2"/>
<comment type="caution">
    <text evidence="3">The sequence shown here is derived from an EMBL/GenBank/DDBJ whole genome shotgun (WGS) entry which is preliminary data.</text>
</comment>
<dbReference type="EMBL" id="CANL01000012">
    <property type="protein sequence ID" value="CCM63238.1"/>
    <property type="molecule type" value="Genomic_DNA"/>
</dbReference>
<feature type="transmembrane region" description="Helical" evidence="2">
    <location>
        <begin position="157"/>
        <end position="175"/>
    </location>
</feature>
<dbReference type="Pfam" id="PF02592">
    <property type="entry name" value="Vut_1"/>
    <property type="match status" value="1"/>
</dbReference>
<evidence type="ECO:0000256" key="1">
    <source>
        <dbReference type="NCBIfam" id="TIGR00697"/>
    </source>
</evidence>
<dbReference type="AlphaFoldDB" id="R4YY19"/>
<dbReference type="eggNOG" id="COG1738">
    <property type="taxonomic scope" value="Bacteria"/>
</dbReference>
<feature type="transmembrane region" description="Helical" evidence="2">
    <location>
        <begin position="54"/>
        <end position="72"/>
    </location>
</feature>
<evidence type="ECO:0000313" key="3">
    <source>
        <dbReference type="EMBL" id="CCM63238.1"/>
    </source>
</evidence>
<dbReference type="STRING" id="1229780.BN381_20062"/>
<keyword evidence="4" id="KW-1185">Reference proteome</keyword>
<name>R4YY19_9ACTN</name>
<evidence type="ECO:0000256" key="2">
    <source>
        <dbReference type="SAM" id="Phobius"/>
    </source>
</evidence>
<organism evidence="3 4">
    <name type="scientific">Candidatus Neomicrothrix parvicella RN1</name>
    <dbReference type="NCBI Taxonomy" id="1229780"/>
    <lineage>
        <taxon>Bacteria</taxon>
        <taxon>Bacillati</taxon>
        <taxon>Actinomycetota</taxon>
        <taxon>Acidimicrobiia</taxon>
        <taxon>Acidimicrobiales</taxon>
        <taxon>Microthrixaceae</taxon>
        <taxon>Candidatus Neomicrothrix</taxon>
    </lineage>
</organism>
<dbReference type="NCBIfam" id="TIGR00697">
    <property type="entry name" value="queuosine precursor transporter"/>
    <property type="match status" value="1"/>
</dbReference>
<reference evidence="3 4" key="1">
    <citation type="journal article" date="2013" name="ISME J.">
        <title>Metabolic model for the filamentous 'Candidatus Microthrix parvicella' based on genomic and metagenomic analyses.</title>
        <authorList>
            <person name="Jon McIlroy S."/>
            <person name="Kristiansen R."/>
            <person name="Albertsen M."/>
            <person name="Michael Karst S."/>
            <person name="Rossetti S."/>
            <person name="Lund Nielsen J."/>
            <person name="Tandoi V."/>
            <person name="James Seviour R."/>
            <person name="Nielsen P.H."/>
        </authorList>
    </citation>
    <scope>NUCLEOTIDE SEQUENCE [LARGE SCALE GENOMIC DNA]</scope>
    <source>
        <strain evidence="3 4">RN1</strain>
    </source>
</reference>
<sequence length="261" mass="27535">MTRARYAPAGRKTTGRWARVTYPDGMRSATRRAGPRGLVEPLDATVPAQLTERAVMALMVAGGAYVAASLMANVMSVRILSLGGWAVDAGTLTYPLTFTLRDVVHKVGGTAVARTTVVATAGFNVMLALGLWAAAALPGDPATVGAGQSEFGNVLNPVLRITAASIIAQVIAELVDTEVYRAWVARYGVQYQWGRVLSSNAVSVPLDSVIFAVIAFAGRLPASVVWSIIVANIVIKGLTAVASTPLIYTVKDRWVDRTPPT</sequence>
<evidence type="ECO:0000313" key="4">
    <source>
        <dbReference type="Proteomes" id="UP000018291"/>
    </source>
</evidence>
<keyword evidence="2" id="KW-1133">Transmembrane helix</keyword>
<dbReference type="PANTHER" id="PTHR34300">
    <property type="entry name" value="QUEUOSINE PRECURSOR TRANSPORTER-RELATED"/>
    <property type="match status" value="1"/>
</dbReference>
<dbReference type="Proteomes" id="UP000018291">
    <property type="component" value="Unassembled WGS sequence"/>
</dbReference>
<dbReference type="HOGENOM" id="CLU_075503_4_0_11"/>
<feature type="transmembrane region" description="Helical" evidence="2">
    <location>
        <begin position="224"/>
        <end position="248"/>
    </location>
</feature>